<dbReference type="InterPro" id="IPR026466">
    <property type="entry name" value="Fim_isopep_form_D2_dom"/>
</dbReference>
<evidence type="ECO:0000313" key="5">
    <source>
        <dbReference type="Proteomes" id="UP001501490"/>
    </source>
</evidence>
<evidence type="ECO:0000256" key="2">
    <source>
        <dbReference type="SAM" id="Phobius"/>
    </source>
</evidence>
<feature type="domain" description="DUF5979" evidence="3">
    <location>
        <begin position="1865"/>
        <end position="1985"/>
    </location>
</feature>
<accession>A0ABP7APJ5</accession>
<name>A0ABP7APJ5_9ACTN</name>
<keyword evidence="2" id="KW-0472">Membrane</keyword>
<evidence type="ECO:0000259" key="3">
    <source>
        <dbReference type="Pfam" id="PF19407"/>
    </source>
</evidence>
<keyword evidence="2" id="KW-0812">Transmembrane</keyword>
<feature type="compositionally biased region" description="Polar residues" evidence="1">
    <location>
        <begin position="1163"/>
        <end position="1175"/>
    </location>
</feature>
<feature type="transmembrane region" description="Helical" evidence="2">
    <location>
        <begin position="2223"/>
        <end position="2242"/>
    </location>
</feature>
<dbReference type="RefSeq" id="WP_344808676.1">
    <property type="nucleotide sequence ID" value="NZ_BAABAB010000044.1"/>
</dbReference>
<dbReference type="Gene3D" id="2.60.40.740">
    <property type="match status" value="1"/>
</dbReference>
<dbReference type="Proteomes" id="UP001501490">
    <property type="component" value="Unassembled WGS sequence"/>
</dbReference>
<dbReference type="InterPro" id="IPR046022">
    <property type="entry name" value="DUF5979"/>
</dbReference>
<keyword evidence="5" id="KW-1185">Reference proteome</keyword>
<sequence length="2250" mass="231992">MPPHADRRISRSPLRSRWLIALLGLVLLLAPNLMVLPAYAEGDAELAVTKTVTGWTDGHVVQPGETFDYTITITCTAVDVGTGCTSAQLTDPLPEGLSLNASAADIAITPAGAGTASANGDDITINFTQPLDDPVGGQGIRAGTDIQITIPVQVDDDISPDLDGRNLTNTATADATNAPPDSDSFIVVPNVPTNLAASTDKVFDPDSSVANPGNETTMTLTGGNASNVPVDEIVLTDPTNPPNDAFTYLALNGDLDVTLPAGAEQVQVDCYTGGDWVEGDPSAPPAALPAGVDPADCQGIRVHFISTDGANIAPGASGSIDVGMEQRDNIADAGTGAIGNTVSTTVGRGGDTSDPATASDDYTIESGDIDLDANKTFDPATIAAGSDSRVTIGATNSSSRTLDSMTITEPGADPNMFTDGSNPVTFGGFDNPIQPPSGATGATVTYTYSDGTSETLTADSPNTLPDPDASKTVSGFTVKFTGPIVPGAEASIPFAVTADPDQTVDSLDHPNTVDADSTAPGGYHGHDDADATLTTLKKRIAIDTGKTVLPSRIFSIPGQRVLVQLSAHVEEFPASTTDANDIIVQEPADLDGDTWFDSFAPSGVVNTPIPADSTLTVQYWDGTAWVEVPGMVDLAGPQIFTGDFPDPVPADAQGIRFVYHSDNGFPPGTTVNPNLIFDLKPEAADQNLTIDDCASSSAAADGVDPAQGAPACDDIHIVPPTPGNADFIDKSWDDPAAVGERTQQEKGATIAWSTDGATGIDRMVISDTPDTPPPSQADLPSSVYDSFDLVRIDPISATDDPRLKYDQVLSVELFSASQGRWIDAPGDPCPAACDKTFPGYNLSAASQQDTIAFRLTYAESPTRVVDAPTAPPIGSGVAVSIDNQRHLHPVFRIRDELRSNPDDPVLAEDIYNTADPGVVQNVAQARLVVDDNDDFFHEDAFDDIVITPVNVTADITKDWTGGPMGVPAPGTARFPDQYPTGTVTLRGKNTTPRVVDRLTITEPAGGTDPFEDFNLADFTDITDPATIGATDLTITLQLAGGGTRTLTRDEALAASESDLADVVGFTAVYSGRITSNGTGVIMFTTRLRDGLRSDPDTPVPAPATVDDVATAEAADLVNYPDVDPRTSTDADDAGMQLEGRGIGLQATKTISPDSQTEPDDSPVNVTLSGQPSGPSRTVEMTLTDDDTTFFNAYDFVGFGSFAFTAPIDQVRVDAYVGGTFTAGPGNTVLRTGGTWVTGIPATLALPDGVTADQVQGLRFTFTRADGSIWENPSTPTQPVTFQVQRRTDLRSGGPVLSDLAGNDPMPGEDDPGRSSDTIQGDNYAADTVDGEPLHGHDEATDDILYRHANNAVVVSKTPSGAEPPGANIPYTLTFTNTGAVPITNPVITDSWGSDADGPLLQYDPARAGAGTGYSYALAGAAPDPANGPQLPTGSDPAAVTVAETATRITFTFPAGTVLEVGQTYTITTPLQFRTGLPGNTNVTNTAGISGDRAWDSCAQTLDDDTGECTASTTVYPAKGGALRGVKSVKAAAGDGLGVTNTTNGDQACVPDANGFYVGGCVPVTKPGGDDIWRLTFTNTGNLPQDRVYAIDRLPTPGDTGAITSLTRGSQWTPIPQSISYAGVTGGTVSAVRLYYDTDERLCTADLNLGESCPSVNPGDPNPDGDWVLIGEIANPSLGGSIPIPANAKAIKIEADFFDQMFQPAGTVKVDVTTTAPAQSPTAGPDTIAWNTVAAAARTDDDGTKGLSPKSEGNKVGAALATGPLSILKQVAGPASEHAPTTFDLTVHCTSVGEDVDLGDDASITVTAGEPYEIDDLPWGSECTVSEDDPDAAGNPDFAATTVTVGRDSDEPVQIVATNTYLDASLSIAKDVANSAVDQDGNPITYGPFTFDVSCTFLGQPVYAAGYGPLRPMTATFDSDDPPVVFTELPAGSACTATESDSGGAGSTTYAINGQPAQPGTAADLVLDPDGDGGAVTNTVSFTNTFPTGKVRIAKAVEGEGAELYDVGPFTVHLHCVKADDTGEDGPTTTYDKDFVLGGDQPLGVVVTGLYVTSVCEVTEPRTGGATSSVVEPDGPFQVTADSAESPVVVTVTNTFDVGAIRLIKKLAGGGAGEVPSGTEFTLQLSCQVLVDGEIADVELKDDGLVTLTAPDDLEATYTGLPTGAHCTVTEPDDGGADGVSIEPGEVVVGDGTTVDVIAVNAFEPTPPPPTPPGPPLPNTGGPALGLLVAGLLLAGGGAAAMIEARRRSRG</sequence>
<proteinExistence type="predicted"/>
<reference evidence="5" key="1">
    <citation type="journal article" date="2019" name="Int. J. Syst. Evol. Microbiol.">
        <title>The Global Catalogue of Microorganisms (GCM) 10K type strain sequencing project: providing services to taxonomists for standard genome sequencing and annotation.</title>
        <authorList>
            <consortium name="The Broad Institute Genomics Platform"/>
            <consortium name="The Broad Institute Genome Sequencing Center for Infectious Disease"/>
            <person name="Wu L."/>
            <person name="Ma J."/>
        </authorList>
    </citation>
    <scope>NUCLEOTIDE SEQUENCE [LARGE SCALE GENOMIC DNA]</scope>
    <source>
        <strain evidence="5">JCM 16929</strain>
    </source>
</reference>
<dbReference type="EMBL" id="BAABAB010000044">
    <property type="protein sequence ID" value="GAA3636879.1"/>
    <property type="molecule type" value="Genomic_DNA"/>
</dbReference>
<evidence type="ECO:0000256" key="1">
    <source>
        <dbReference type="SAM" id="MobiDB-lite"/>
    </source>
</evidence>
<feature type="region of interest" description="Disordered" evidence="1">
    <location>
        <begin position="1149"/>
        <end position="1175"/>
    </location>
</feature>
<feature type="domain" description="DUF5979" evidence="3">
    <location>
        <begin position="1990"/>
        <end position="2096"/>
    </location>
</feature>
<dbReference type="InterPro" id="IPR047589">
    <property type="entry name" value="DUF11_rpt"/>
</dbReference>
<dbReference type="NCBIfam" id="TIGR04226">
    <property type="entry name" value="RrgB_K2N_iso_D2"/>
    <property type="match status" value="1"/>
</dbReference>
<organism evidence="4 5">
    <name type="scientific">Microlunatus ginsengisoli</name>
    <dbReference type="NCBI Taxonomy" id="363863"/>
    <lineage>
        <taxon>Bacteria</taxon>
        <taxon>Bacillati</taxon>
        <taxon>Actinomycetota</taxon>
        <taxon>Actinomycetes</taxon>
        <taxon>Propionibacteriales</taxon>
        <taxon>Propionibacteriaceae</taxon>
        <taxon>Microlunatus</taxon>
    </lineage>
</organism>
<protein>
    <recommendedName>
        <fullName evidence="3">DUF5979 domain-containing protein</fullName>
    </recommendedName>
</protein>
<feature type="domain" description="DUF5979" evidence="3">
    <location>
        <begin position="1764"/>
        <end position="1860"/>
    </location>
</feature>
<dbReference type="Pfam" id="PF19407">
    <property type="entry name" value="DUF5979"/>
    <property type="match status" value="4"/>
</dbReference>
<keyword evidence="2" id="KW-1133">Transmembrane helix</keyword>
<feature type="domain" description="DUF5979" evidence="3">
    <location>
        <begin position="2102"/>
        <end position="2203"/>
    </location>
</feature>
<feature type="region of interest" description="Disordered" evidence="1">
    <location>
        <begin position="1935"/>
        <end position="1954"/>
    </location>
</feature>
<gene>
    <name evidence="4" type="ORF">GCM10022236_44230</name>
</gene>
<feature type="compositionally biased region" description="Pro residues" evidence="1">
    <location>
        <begin position="2204"/>
        <end position="2217"/>
    </location>
</feature>
<feature type="region of interest" description="Disordered" evidence="1">
    <location>
        <begin position="2202"/>
        <end position="2221"/>
    </location>
</feature>
<feature type="region of interest" description="Disordered" evidence="1">
    <location>
        <begin position="1291"/>
        <end position="1337"/>
    </location>
</feature>
<evidence type="ECO:0000313" key="4">
    <source>
        <dbReference type="EMBL" id="GAA3636879.1"/>
    </source>
</evidence>
<comment type="caution">
    <text evidence="4">The sequence shown here is derived from an EMBL/GenBank/DDBJ whole genome shotgun (WGS) entry which is preliminary data.</text>
</comment>
<feature type="region of interest" description="Disordered" evidence="1">
    <location>
        <begin position="342"/>
        <end position="362"/>
    </location>
</feature>
<dbReference type="NCBIfam" id="TIGR01451">
    <property type="entry name" value="B_ant_repeat"/>
    <property type="match status" value="1"/>
</dbReference>